<proteinExistence type="predicted"/>
<dbReference type="InterPro" id="IPR004360">
    <property type="entry name" value="Glyas_Fos-R_dOase_dom"/>
</dbReference>
<dbReference type="Pfam" id="PF00903">
    <property type="entry name" value="Glyoxalase"/>
    <property type="match status" value="2"/>
</dbReference>
<sequence length="318" mass="35317">MDSDVSQKLFSSRRLAHANMFVSDYVKACDFYRNVFGFAEAYRQPDNLASFLSNGNTYHDFALVDIRSKYAKAGQRPGLNHLAFEVDSEANLVHAYKAALAAGIQFIGPADHDVAHSIYLKDPDGNEVEFYADVVENWEEARKGIIVKQKPKWVPGETNVPDTRHLYNPNPNLKRLADTLIHGKRVTHMALVTRDFAAMFRFYTEVAGLQPFFSSRDGTSVLLAGTVSTGDIALIRDERVTPGLRHVGVEVWSEEDLRAAVEGVAEFGGKVVRDVNHASRHAVCVEDADGLVMQLYVNKDWTPGTIATASSEDLPFLL</sequence>
<feature type="domain" description="VOC" evidence="1">
    <location>
        <begin position="14"/>
        <end position="133"/>
    </location>
</feature>
<gene>
    <name evidence="2" type="ORF">PCO31110_02756</name>
</gene>
<dbReference type="InterPro" id="IPR037523">
    <property type="entry name" value="VOC_core"/>
</dbReference>
<protein>
    <submittedName>
        <fullName evidence="2">Glyoxalase</fullName>
    </submittedName>
</protein>
<name>A0A5E4VLV2_9BURK</name>
<dbReference type="PANTHER" id="PTHR43279">
    <property type="entry name" value="CATECHOL-2,3-DIOXYGENASE"/>
    <property type="match status" value="1"/>
</dbReference>
<dbReference type="Proteomes" id="UP000337189">
    <property type="component" value="Unassembled WGS sequence"/>
</dbReference>
<dbReference type="PROSITE" id="PS51819">
    <property type="entry name" value="VOC"/>
    <property type="match status" value="2"/>
</dbReference>
<dbReference type="SUPFAM" id="SSF54593">
    <property type="entry name" value="Glyoxalase/Bleomycin resistance protein/Dihydroxybiphenyl dioxygenase"/>
    <property type="match status" value="2"/>
</dbReference>
<dbReference type="InterPro" id="IPR029068">
    <property type="entry name" value="Glyas_Bleomycin-R_OHBP_Dase"/>
</dbReference>
<feature type="domain" description="VOC" evidence="1">
    <location>
        <begin position="185"/>
        <end position="298"/>
    </location>
</feature>
<evidence type="ECO:0000259" key="1">
    <source>
        <dbReference type="PROSITE" id="PS51819"/>
    </source>
</evidence>
<evidence type="ECO:0000313" key="3">
    <source>
        <dbReference type="Proteomes" id="UP000337189"/>
    </source>
</evidence>
<dbReference type="RefSeq" id="WP_150690651.1">
    <property type="nucleotide sequence ID" value="NZ_CABPSJ010000003.1"/>
</dbReference>
<dbReference type="AlphaFoldDB" id="A0A5E4VLV2"/>
<dbReference type="PANTHER" id="PTHR43279:SF1">
    <property type="entry name" value="CATECHOL-2,3-DIOXYGENASE"/>
    <property type="match status" value="1"/>
</dbReference>
<accession>A0A5E4VLV2</accession>
<organism evidence="2 3">
    <name type="scientific">Pandoraea communis</name>
    <dbReference type="NCBI Taxonomy" id="2508297"/>
    <lineage>
        <taxon>Bacteria</taxon>
        <taxon>Pseudomonadati</taxon>
        <taxon>Pseudomonadota</taxon>
        <taxon>Betaproteobacteria</taxon>
        <taxon>Burkholderiales</taxon>
        <taxon>Burkholderiaceae</taxon>
        <taxon>Pandoraea</taxon>
    </lineage>
</organism>
<reference evidence="2 3" key="1">
    <citation type="submission" date="2019-08" db="EMBL/GenBank/DDBJ databases">
        <authorList>
            <person name="Peeters C."/>
        </authorList>
    </citation>
    <scope>NUCLEOTIDE SEQUENCE [LARGE SCALE GENOMIC DNA]</scope>
    <source>
        <strain evidence="2 3">LMG 31110</strain>
    </source>
</reference>
<dbReference type="EMBL" id="CABPSJ010000003">
    <property type="protein sequence ID" value="VVE12873.1"/>
    <property type="molecule type" value="Genomic_DNA"/>
</dbReference>
<dbReference type="OrthoDB" id="5430221at2"/>
<evidence type="ECO:0000313" key="2">
    <source>
        <dbReference type="EMBL" id="VVE12873.1"/>
    </source>
</evidence>
<dbReference type="Gene3D" id="3.10.180.10">
    <property type="entry name" value="2,3-Dihydroxybiphenyl 1,2-Dioxygenase, domain 1"/>
    <property type="match status" value="2"/>
</dbReference>